<keyword evidence="1" id="KW-0732">Signal</keyword>
<dbReference type="RefSeq" id="WP_264882441.1">
    <property type="nucleotide sequence ID" value="NZ_JAPDOB010000002.1"/>
</dbReference>
<comment type="caution">
    <text evidence="2">The sequence shown here is derived from an EMBL/GenBank/DDBJ whole genome shotgun (WGS) entry which is preliminary data.</text>
</comment>
<accession>A0ABT3JGK8</accession>
<protein>
    <submittedName>
        <fullName evidence="2">Uncharacterized protein</fullName>
    </submittedName>
</protein>
<proteinExistence type="predicted"/>
<feature type="chain" id="PRO_5046547155" evidence="1">
    <location>
        <begin position="17"/>
        <end position="82"/>
    </location>
</feature>
<gene>
    <name evidence="2" type="ORF">OMW55_08670</name>
</gene>
<reference evidence="2 3" key="1">
    <citation type="submission" date="2022-10" db="EMBL/GenBank/DDBJ databases">
        <title>Sphingomonas sp.</title>
        <authorList>
            <person name="Jin C."/>
        </authorList>
    </citation>
    <scope>NUCLEOTIDE SEQUENCE [LARGE SCALE GENOMIC DNA]</scope>
    <source>
        <strain evidence="2 3">BN140010</strain>
    </source>
</reference>
<feature type="signal peptide" evidence="1">
    <location>
        <begin position="1"/>
        <end position="16"/>
    </location>
</feature>
<name>A0ABT3JGK8_9SPHN</name>
<organism evidence="2 3">
    <name type="scientific">Sphingomonas arvum</name>
    <dbReference type="NCBI Taxonomy" id="2992113"/>
    <lineage>
        <taxon>Bacteria</taxon>
        <taxon>Pseudomonadati</taxon>
        <taxon>Pseudomonadota</taxon>
        <taxon>Alphaproteobacteria</taxon>
        <taxon>Sphingomonadales</taxon>
        <taxon>Sphingomonadaceae</taxon>
        <taxon>Sphingomonas</taxon>
    </lineage>
</organism>
<dbReference type="EMBL" id="JAPDOB010000002">
    <property type="protein sequence ID" value="MCW3797875.1"/>
    <property type="molecule type" value="Genomic_DNA"/>
</dbReference>
<evidence type="ECO:0000313" key="2">
    <source>
        <dbReference type="EMBL" id="MCW3797875.1"/>
    </source>
</evidence>
<evidence type="ECO:0000256" key="1">
    <source>
        <dbReference type="SAM" id="SignalP"/>
    </source>
</evidence>
<sequence length="82" mass="8600">MMILLALAVAAAPLQANPGLRARNGLLLTGCPPVLAKSQSQRAELHKLTDLPPADTYAAMLRVGGNCPALPLLRSRFGGGRR</sequence>
<dbReference type="Proteomes" id="UP001526246">
    <property type="component" value="Unassembled WGS sequence"/>
</dbReference>
<evidence type="ECO:0000313" key="3">
    <source>
        <dbReference type="Proteomes" id="UP001526246"/>
    </source>
</evidence>
<keyword evidence="3" id="KW-1185">Reference proteome</keyword>